<feature type="domain" description="Nucleotidyl transferase" evidence="1">
    <location>
        <begin position="6"/>
        <end position="270"/>
    </location>
</feature>
<dbReference type="Pfam" id="PF00483">
    <property type="entry name" value="NTP_transferase"/>
    <property type="match status" value="1"/>
</dbReference>
<evidence type="ECO:0000313" key="2">
    <source>
        <dbReference type="EMBL" id="SHJ76033.1"/>
    </source>
</evidence>
<name>A0A1M6LYA6_9FLAO</name>
<dbReference type="SUPFAM" id="SSF159283">
    <property type="entry name" value="Guanosine diphospho-D-mannose pyrophosphorylase/mannose-6-phosphate isomerase linker domain"/>
    <property type="match status" value="1"/>
</dbReference>
<dbReference type="AlphaFoldDB" id="A0A1M6LYA6"/>
<dbReference type="CDD" id="cd02509">
    <property type="entry name" value="GDP-M1P_Guanylyltransferase"/>
    <property type="match status" value="1"/>
</dbReference>
<protein>
    <submittedName>
        <fullName evidence="2">Mannose-1-phosphate guanylyltransferase</fullName>
    </submittedName>
</protein>
<dbReference type="PANTHER" id="PTHR46390">
    <property type="entry name" value="MANNOSE-1-PHOSPHATE GUANYLYLTRANSFERASE"/>
    <property type="match status" value="1"/>
</dbReference>
<proteinExistence type="predicted"/>
<dbReference type="STRING" id="558155.SAMN04487911_1353"/>
<dbReference type="InterPro" id="IPR049577">
    <property type="entry name" value="GMPP_N"/>
</dbReference>
<dbReference type="RefSeq" id="WP_072765726.1">
    <property type="nucleotide sequence ID" value="NZ_FQYX01000035.1"/>
</dbReference>
<evidence type="ECO:0000313" key="3">
    <source>
        <dbReference type="Proteomes" id="UP000184231"/>
    </source>
</evidence>
<keyword evidence="2" id="KW-0808">Transferase</keyword>
<dbReference type="PANTHER" id="PTHR46390:SF1">
    <property type="entry name" value="MANNOSE-1-PHOSPHATE GUANYLYLTRANSFERASE"/>
    <property type="match status" value="1"/>
</dbReference>
<dbReference type="Proteomes" id="UP000184231">
    <property type="component" value="Unassembled WGS sequence"/>
</dbReference>
<keyword evidence="3" id="KW-1185">Reference proteome</keyword>
<dbReference type="OrthoDB" id="9806359at2"/>
<reference evidence="2 3" key="1">
    <citation type="submission" date="2016-11" db="EMBL/GenBank/DDBJ databases">
        <authorList>
            <person name="Jaros S."/>
            <person name="Januszkiewicz K."/>
            <person name="Wedrychowicz H."/>
        </authorList>
    </citation>
    <scope>NUCLEOTIDE SEQUENCE [LARGE SCALE GENOMIC DNA]</scope>
    <source>
        <strain evidence="2 3">CGMCC 1.8863</strain>
    </source>
</reference>
<dbReference type="InterPro" id="IPR051161">
    <property type="entry name" value="Mannose-6P_isomerase_type2"/>
</dbReference>
<dbReference type="GO" id="GO:0004475">
    <property type="term" value="F:mannose-1-phosphate guanylyltransferase (GTP) activity"/>
    <property type="evidence" value="ECO:0007669"/>
    <property type="project" value="InterPro"/>
</dbReference>
<keyword evidence="2" id="KW-0548">Nucleotidyltransferase</keyword>
<dbReference type="InterPro" id="IPR029044">
    <property type="entry name" value="Nucleotide-diphossugar_trans"/>
</dbReference>
<evidence type="ECO:0000259" key="1">
    <source>
        <dbReference type="Pfam" id="PF00483"/>
    </source>
</evidence>
<accession>A0A1M6LYA6</accession>
<dbReference type="InterPro" id="IPR005835">
    <property type="entry name" value="NTP_transferase_dom"/>
</dbReference>
<dbReference type="SUPFAM" id="SSF53448">
    <property type="entry name" value="Nucleotide-diphospho-sugar transferases"/>
    <property type="match status" value="1"/>
</dbReference>
<dbReference type="EMBL" id="FQYX01000035">
    <property type="protein sequence ID" value="SHJ76033.1"/>
    <property type="molecule type" value="Genomic_DNA"/>
</dbReference>
<gene>
    <name evidence="2" type="ORF">SAMN04487911_1353</name>
</gene>
<dbReference type="Gene3D" id="3.90.550.10">
    <property type="entry name" value="Spore Coat Polysaccharide Biosynthesis Protein SpsA, Chain A"/>
    <property type="match status" value="1"/>
</dbReference>
<dbReference type="GO" id="GO:0009298">
    <property type="term" value="P:GDP-mannose biosynthetic process"/>
    <property type="evidence" value="ECO:0007669"/>
    <property type="project" value="TreeGrafter"/>
</dbReference>
<sequence length="340" mass="38292">MTKIYNVILSGGSGTRLWPLSRESRPKQFLQLFKGKSLFQETVRRNANLVNDFMIITNEKQYEAAKQQAAELNQPLSKKIIEPIGRNTAPAITLACLSVASEDVLFVTPSDQMIGDSDIYKKNLERAITLAKEGYLVTFGIQPTRPETGFGYIEHQEETVVRFTEKPAYKMAVEFLEKGNFLWNSGMFCFKAGVFLEEIKKHHPEIYNSSIEAYKQSSEGLVPLDAMEAIPSESVDYAVFEKSDRIKVVPSSFFWTDLGSFDALLDYQEQQQPIDGLKIIEGEDNHNTHALADKAVYGIGIEDILVIDTKDTLFLMKKGQSDKVKAIYNQAKASEPTLLH</sequence>
<organism evidence="2 3">
    <name type="scientific">Arenibacter nanhaiticus</name>
    <dbReference type="NCBI Taxonomy" id="558155"/>
    <lineage>
        <taxon>Bacteria</taxon>
        <taxon>Pseudomonadati</taxon>
        <taxon>Bacteroidota</taxon>
        <taxon>Flavobacteriia</taxon>
        <taxon>Flavobacteriales</taxon>
        <taxon>Flavobacteriaceae</taxon>
        <taxon>Arenibacter</taxon>
    </lineage>
</organism>